<feature type="signal peptide" evidence="1">
    <location>
        <begin position="1"/>
        <end position="17"/>
    </location>
</feature>
<proteinExistence type="predicted"/>
<feature type="domain" description="FAD/NAD(P)-binding" evidence="2">
    <location>
        <begin position="50"/>
        <end position="342"/>
    </location>
</feature>
<dbReference type="EMBL" id="JAQQWN010000005">
    <property type="protein sequence ID" value="KAK8085119.1"/>
    <property type="molecule type" value="Genomic_DNA"/>
</dbReference>
<dbReference type="Pfam" id="PF07992">
    <property type="entry name" value="Pyr_redox_2"/>
    <property type="match status" value="1"/>
</dbReference>
<name>A0ABR1WNK8_9PEZI</name>
<comment type="caution">
    <text evidence="3">The sequence shown here is derived from an EMBL/GenBank/DDBJ whole genome shotgun (WGS) entry which is preliminary data.</text>
</comment>
<dbReference type="InterPro" id="IPR023753">
    <property type="entry name" value="FAD/NAD-binding_dom"/>
</dbReference>
<dbReference type="Proteomes" id="UP001433268">
    <property type="component" value="Unassembled WGS sequence"/>
</dbReference>
<dbReference type="PRINTS" id="PR00411">
    <property type="entry name" value="PNDRDTASEI"/>
</dbReference>
<dbReference type="PRINTS" id="PR00368">
    <property type="entry name" value="FADPNR"/>
</dbReference>
<dbReference type="PANTHER" id="PTHR43735:SF5">
    <property type="entry name" value="FAD_NAD(P)-BINDING DOMAIN-CONTAINING PROTEIN"/>
    <property type="match status" value="1"/>
</dbReference>
<evidence type="ECO:0000256" key="1">
    <source>
        <dbReference type="SAM" id="SignalP"/>
    </source>
</evidence>
<organism evidence="3 4">
    <name type="scientific">Apiospora hydei</name>
    <dbReference type="NCBI Taxonomy" id="1337664"/>
    <lineage>
        <taxon>Eukaryota</taxon>
        <taxon>Fungi</taxon>
        <taxon>Dikarya</taxon>
        <taxon>Ascomycota</taxon>
        <taxon>Pezizomycotina</taxon>
        <taxon>Sordariomycetes</taxon>
        <taxon>Xylariomycetidae</taxon>
        <taxon>Amphisphaeriales</taxon>
        <taxon>Apiosporaceae</taxon>
        <taxon>Apiospora</taxon>
    </lineage>
</organism>
<gene>
    <name evidence="3" type="ORF">PG997_006390</name>
</gene>
<dbReference type="GeneID" id="92043765"/>
<accession>A0ABR1WNK8</accession>
<protein>
    <submittedName>
        <fullName evidence="3">Fe-regulated protein 8</fullName>
    </submittedName>
</protein>
<keyword evidence="1" id="KW-0732">Signal</keyword>
<reference evidence="3 4" key="1">
    <citation type="submission" date="2023-01" db="EMBL/GenBank/DDBJ databases">
        <title>Analysis of 21 Apiospora genomes using comparative genomics revels a genus with tremendous synthesis potential of carbohydrate active enzymes and secondary metabolites.</title>
        <authorList>
            <person name="Sorensen T."/>
        </authorList>
    </citation>
    <scope>NUCLEOTIDE SEQUENCE [LARGE SCALE GENOMIC DNA]</scope>
    <source>
        <strain evidence="3 4">CBS 114990</strain>
    </source>
</reference>
<dbReference type="Gene3D" id="3.50.50.100">
    <property type="match status" value="1"/>
</dbReference>
<sequence>MLQKAGLIASFVAYAFRLLGELAWESIENRYRQLHSLTRPPLTEHDEIRNIVIIGASYAGYYTARAIASNLPPKSPYRVVIIEPRSHFHFTWVLPRFCVVGQEHKAFIPYGPFLKGVPEGRVRWVRDQVAKVDRDRVWLEKSREQIPYAFLVIATGAGAAVRLPSRVAANTKNEGVALLQDMQRNIKEAQHLVVVGGGAAGVELAADAKHRYPEKHVTLVHSRKAVMHRFGPELQAAALQGLDELGVETILQERTATNSIVEGQITLQSGGRIKCDLLVNCTGQKPSSSFMAGLAPEAISPTGTIHVKPTLQIQDEKLPNVYVCGDVAAVGIDNPNARSAIRQGMVVGYNVVRAATGGSPTKTYKPFWGEGVIKLTLGLDKSISHVGDGKTELWWQSKERNLDLMSAEAWKHLSVKPFEDDDKSEKQAE</sequence>
<dbReference type="RefSeq" id="XP_066669628.1">
    <property type="nucleotide sequence ID" value="XM_066810705.1"/>
</dbReference>
<feature type="chain" id="PRO_5045948414" evidence="1">
    <location>
        <begin position="18"/>
        <end position="429"/>
    </location>
</feature>
<evidence type="ECO:0000259" key="2">
    <source>
        <dbReference type="Pfam" id="PF07992"/>
    </source>
</evidence>
<dbReference type="InterPro" id="IPR036188">
    <property type="entry name" value="FAD/NAD-bd_sf"/>
</dbReference>
<keyword evidence="4" id="KW-1185">Reference proteome</keyword>
<dbReference type="PANTHER" id="PTHR43735">
    <property type="entry name" value="APOPTOSIS-INDUCING FACTOR 1"/>
    <property type="match status" value="1"/>
</dbReference>
<evidence type="ECO:0000313" key="3">
    <source>
        <dbReference type="EMBL" id="KAK8085119.1"/>
    </source>
</evidence>
<evidence type="ECO:0000313" key="4">
    <source>
        <dbReference type="Proteomes" id="UP001433268"/>
    </source>
</evidence>
<dbReference type="SUPFAM" id="SSF51905">
    <property type="entry name" value="FAD/NAD(P)-binding domain"/>
    <property type="match status" value="1"/>
</dbReference>